<keyword evidence="10" id="KW-0805">Transcription regulation</keyword>
<evidence type="ECO:0000256" key="14">
    <source>
        <dbReference type="PROSITE-ProRule" id="PRU00042"/>
    </source>
</evidence>
<comment type="caution">
    <text evidence="18">The sequence shown here is derived from an EMBL/GenBank/DDBJ whole genome shotgun (WGS) entry which is preliminary data.</text>
</comment>
<feature type="domain" description="C2H2-type" evidence="17">
    <location>
        <begin position="366"/>
        <end position="393"/>
    </location>
</feature>
<dbReference type="InterPro" id="IPR050717">
    <property type="entry name" value="C2H2-ZF_Transcription_Reg"/>
</dbReference>
<dbReference type="AlphaFoldDB" id="A0AAV4CPE6"/>
<dbReference type="PROSITE" id="PS50157">
    <property type="entry name" value="ZINC_FINGER_C2H2_2"/>
    <property type="match status" value="6"/>
</dbReference>
<dbReference type="GO" id="GO:0000981">
    <property type="term" value="F:DNA-binding transcription factor activity, RNA polymerase II-specific"/>
    <property type="evidence" value="ECO:0007669"/>
    <property type="project" value="TreeGrafter"/>
</dbReference>
<feature type="domain" description="C2H2-type" evidence="17">
    <location>
        <begin position="394"/>
        <end position="421"/>
    </location>
</feature>
<sequence>MPLILLLLFLLILLILLIIFVSVGASSTDNSVSADTSDYDSRAGGGGGGVGYDDGGGGYGDGDGGYGDNGVDEDRRISSSTILNEQTSLQQQQLQQIKIEVDKGKDSKRRGTPYQNGNDTPTETPPNIATQSSGRDALLHYQLPSFEENPEDLRQEPNSARNQKRQFSELSFRRFSYNGNQEIGNSLISTAVSSSGVEHLAPPDNDSQQCQAGDEGQGCRSILGSDLQLSESQAEPQNLSLSKSDVEPFDREMNVSKPPISSRVLPRDTRQPMKRCRERTWWPCDVCGKKFDRPSLLKRHTRTHTGEKPHACDVCGKAFSTSSSLNTHRRIHSGEKPHQCKICGKRFTASSNLYYHRMTHNKEKPHKCDLCSKSFPTPGDLRSHMYIHNGSWPFRCDVCNRGFSKQTNLKNHMLLHSGDKPHECQRCGKKFALLCNLKTHLKTHENSDSSDISGSHCTLCGDTYTLSLSGIDGQDKSFNRGTAKENWCSRCITGKSRVTAAMLAAKGSHTLHRKVGSSSDLVPVKKRHTDFSISKLTSDDNFPRSKTRRQDRSSPDAAGNLRKKKHELPAGSESDIDRDGHSLRWRELADQKEQKHFEKEIRETSNVLATSLQCHAEKFKIDANFKAKDFTSTVPIESCILSPPLSKGKSNSRGALPQSGNMTPQDTYQHFLAAAAAAATATAAAAASDQQQQHHQHPFQQPWLLAAPQLTAGAYNQLAYPLLFSAPTMPQISTLSTPAHLKQEISPPFHTLTPQQKPQSSAAAPASLQQQQQLLRLAHHHQHQQQHQSQQHVLPLLPQSTQSLIATAGVLPQPDVTSLRGGGVYVPSMPMGVQLHPSTAQWALANHALAQGF</sequence>
<dbReference type="Pfam" id="PF07172">
    <property type="entry name" value="GRP"/>
    <property type="match status" value="1"/>
</dbReference>
<keyword evidence="4" id="KW-1017">Isopeptide bond</keyword>
<feature type="chain" id="PRO_5043483974" evidence="16">
    <location>
        <begin position="26"/>
        <end position="853"/>
    </location>
</feature>
<dbReference type="GO" id="GO:0000977">
    <property type="term" value="F:RNA polymerase II transcription regulatory region sequence-specific DNA binding"/>
    <property type="evidence" value="ECO:0007669"/>
    <property type="project" value="TreeGrafter"/>
</dbReference>
<evidence type="ECO:0000256" key="5">
    <source>
        <dbReference type="ARBA" id="ARBA00022723"/>
    </source>
</evidence>
<keyword evidence="6" id="KW-0677">Repeat</keyword>
<evidence type="ECO:0000256" key="3">
    <source>
        <dbReference type="ARBA" id="ARBA00006991"/>
    </source>
</evidence>
<dbReference type="InterPro" id="IPR036236">
    <property type="entry name" value="Znf_C2H2_sf"/>
</dbReference>
<evidence type="ECO:0000256" key="12">
    <source>
        <dbReference type="ARBA" id="ARBA00023163"/>
    </source>
</evidence>
<accession>A0AAV4CPE6</accession>
<evidence type="ECO:0000256" key="13">
    <source>
        <dbReference type="ARBA" id="ARBA00023242"/>
    </source>
</evidence>
<feature type="domain" description="C2H2-type" evidence="17">
    <location>
        <begin position="310"/>
        <end position="337"/>
    </location>
</feature>
<evidence type="ECO:0000313" key="18">
    <source>
        <dbReference type="EMBL" id="GFO33734.1"/>
    </source>
</evidence>
<keyword evidence="9" id="KW-0832">Ubl conjugation</keyword>
<reference evidence="18 19" key="1">
    <citation type="journal article" date="2021" name="Elife">
        <title>Chloroplast acquisition without the gene transfer in kleptoplastic sea slugs, Plakobranchus ocellatus.</title>
        <authorList>
            <person name="Maeda T."/>
            <person name="Takahashi S."/>
            <person name="Yoshida T."/>
            <person name="Shimamura S."/>
            <person name="Takaki Y."/>
            <person name="Nagai Y."/>
            <person name="Toyoda A."/>
            <person name="Suzuki Y."/>
            <person name="Arimoto A."/>
            <person name="Ishii H."/>
            <person name="Satoh N."/>
            <person name="Nishiyama T."/>
            <person name="Hasebe M."/>
            <person name="Maruyama T."/>
            <person name="Minagawa J."/>
            <person name="Obokata J."/>
            <person name="Shigenobu S."/>
        </authorList>
    </citation>
    <scope>NUCLEOTIDE SEQUENCE [LARGE SCALE GENOMIC DNA]</scope>
</reference>
<evidence type="ECO:0000256" key="15">
    <source>
        <dbReference type="SAM" id="MobiDB-lite"/>
    </source>
</evidence>
<dbReference type="FunFam" id="3.30.160.60:FF:000193">
    <property type="entry name" value="Zinc finger protein 300"/>
    <property type="match status" value="1"/>
</dbReference>
<dbReference type="EMBL" id="BLXT01006832">
    <property type="protein sequence ID" value="GFO33734.1"/>
    <property type="molecule type" value="Genomic_DNA"/>
</dbReference>
<organism evidence="18 19">
    <name type="scientific">Plakobranchus ocellatus</name>
    <dbReference type="NCBI Taxonomy" id="259542"/>
    <lineage>
        <taxon>Eukaryota</taxon>
        <taxon>Metazoa</taxon>
        <taxon>Spiralia</taxon>
        <taxon>Lophotrochozoa</taxon>
        <taxon>Mollusca</taxon>
        <taxon>Gastropoda</taxon>
        <taxon>Heterobranchia</taxon>
        <taxon>Euthyneura</taxon>
        <taxon>Panpulmonata</taxon>
        <taxon>Sacoglossa</taxon>
        <taxon>Placobranchoidea</taxon>
        <taxon>Plakobranchidae</taxon>
        <taxon>Plakobranchus</taxon>
    </lineage>
</organism>
<evidence type="ECO:0000256" key="4">
    <source>
        <dbReference type="ARBA" id="ARBA00022499"/>
    </source>
</evidence>
<evidence type="ECO:0000256" key="16">
    <source>
        <dbReference type="SAM" id="SignalP"/>
    </source>
</evidence>
<dbReference type="FunFam" id="3.30.160.60:FF:000247">
    <property type="entry name" value="Zinc finger protein 236"/>
    <property type="match status" value="1"/>
</dbReference>
<evidence type="ECO:0000256" key="2">
    <source>
        <dbReference type="ARBA" id="ARBA00004123"/>
    </source>
</evidence>
<evidence type="ECO:0000313" key="19">
    <source>
        <dbReference type="Proteomes" id="UP000735302"/>
    </source>
</evidence>
<keyword evidence="13" id="KW-0539">Nucleus</keyword>
<feature type="region of interest" description="Disordered" evidence="15">
    <location>
        <begin position="535"/>
        <end position="582"/>
    </location>
</feature>
<dbReference type="GO" id="GO:0008270">
    <property type="term" value="F:zinc ion binding"/>
    <property type="evidence" value="ECO:0007669"/>
    <property type="project" value="UniProtKB-KW"/>
</dbReference>
<dbReference type="PANTHER" id="PTHR14196">
    <property type="entry name" value="ODD-SKIPPED - RELATED"/>
    <property type="match status" value="1"/>
</dbReference>
<feature type="compositionally biased region" description="Polar residues" evidence="15">
    <location>
        <begin position="113"/>
        <end position="131"/>
    </location>
</feature>
<keyword evidence="5" id="KW-0479">Metal-binding</keyword>
<feature type="region of interest" description="Disordered" evidence="15">
    <location>
        <begin position="195"/>
        <end position="217"/>
    </location>
</feature>
<keyword evidence="11" id="KW-0238">DNA-binding</keyword>
<evidence type="ECO:0000259" key="17">
    <source>
        <dbReference type="PROSITE" id="PS50157"/>
    </source>
</evidence>
<dbReference type="InterPro" id="IPR013087">
    <property type="entry name" value="Znf_C2H2_type"/>
</dbReference>
<evidence type="ECO:0000256" key="9">
    <source>
        <dbReference type="ARBA" id="ARBA00022843"/>
    </source>
</evidence>
<proteinExistence type="inferred from homology"/>
<keyword evidence="16" id="KW-0732">Signal</keyword>
<gene>
    <name evidence="18" type="ORF">PoB_006023900</name>
</gene>
<dbReference type="Gene3D" id="3.30.160.60">
    <property type="entry name" value="Classic Zinc Finger"/>
    <property type="match status" value="6"/>
</dbReference>
<comment type="function">
    <text evidence="1">May be involved in transcriptional regulation.</text>
</comment>
<dbReference type="PANTHER" id="PTHR14196:SF12">
    <property type="entry name" value="ZINC FINGER PROTEIN 208-LIKE"/>
    <property type="match status" value="1"/>
</dbReference>
<feature type="region of interest" description="Disordered" evidence="15">
    <location>
        <begin position="100"/>
        <end position="131"/>
    </location>
</feature>
<dbReference type="Proteomes" id="UP000735302">
    <property type="component" value="Unassembled WGS sequence"/>
</dbReference>
<feature type="compositionally biased region" description="Low complexity" evidence="15">
    <location>
        <begin position="754"/>
        <end position="769"/>
    </location>
</feature>
<dbReference type="SUPFAM" id="SSF57667">
    <property type="entry name" value="beta-beta-alpha zinc fingers"/>
    <property type="match status" value="3"/>
</dbReference>
<feature type="domain" description="C2H2-type" evidence="17">
    <location>
        <begin position="282"/>
        <end position="309"/>
    </location>
</feature>
<dbReference type="SMART" id="SM00355">
    <property type="entry name" value="ZnF_C2H2"/>
    <property type="match status" value="6"/>
</dbReference>
<feature type="domain" description="C2H2-type" evidence="17">
    <location>
        <begin position="422"/>
        <end position="449"/>
    </location>
</feature>
<evidence type="ECO:0000256" key="8">
    <source>
        <dbReference type="ARBA" id="ARBA00022833"/>
    </source>
</evidence>
<dbReference type="PROSITE" id="PS00028">
    <property type="entry name" value="ZINC_FINGER_C2H2_1"/>
    <property type="match status" value="6"/>
</dbReference>
<dbReference type="GO" id="GO:0005634">
    <property type="term" value="C:nucleus"/>
    <property type="evidence" value="ECO:0007669"/>
    <property type="project" value="UniProtKB-SubCell"/>
</dbReference>
<feature type="compositionally biased region" description="Basic and acidic residues" evidence="15">
    <location>
        <begin position="537"/>
        <end position="554"/>
    </location>
</feature>
<dbReference type="FunFam" id="3.30.160.60:FF:000065">
    <property type="entry name" value="B-cell CLL/lymphoma 6, member B"/>
    <property type="match status" value="1"/>
</dbReference>
<name>A0AAV4CPE6_9GAST</name>
<feature type="compositionally biased region" description="Gly residues" evidence="15">
    <location>
        <begin position="43"/>
        <end position="68"/>
    </location>
</feature>
<evidence type="ECO:0000256" key="7">
    <source>
        <dbReference type="ARBA" id="ARBA00022771"/>
    </source>
</evidence>
<evidence type="ECO:0000256" key="1">
    <source>
        <dbReference type="ARBA" id="ARBA00003767"/>
    </source>
</evidence>
<feature type="region of interest" description="Disordered" evidence="15">
    <location>
        <begin position="748"/>
        <end position="769"/>
    </location>
</feature>
<dbReference type="FunFam" id="3.30.160.60:FF:000145">
    <property type="entry name" value="Zinc finger protein 574"/>
    <property type="match status" value="1"/>
</dbReference>
<comment type="similarity">
    <text evidence="3">Belongs to the krueppel C2H2-type zinc-finger protein family.</text>
</comment>
<feature type="region of interest" description="Disordered" evidence="15">
    <location>
        <begin position="28"/>
        <end position="74"/>
    </location>
</feature>
<feature type="domain" description="C2H2-type" evidence="17">
    <location>
        <begin position="338"/>
        <end position="365"/>
    </location>
</feature>
<evidence type="ECO:0000256" key="6">
    <source>
        <dbReference type="ARBA" id="ARBA00022737"/>
    </source>
</evidence>
<protein>
    <submittedName>
        <fullName evidence="18">Zinc finger protein</fullName>
    </submittedName>
</protein>
<keyword evidence="12" id="KW-0804">Transcription</keyword>
<keyword evidence="19" id="KW-1185">Reference proteome</keyword>
<dbReference type="Pfam" id="PF00096">
    <property type="entry name" value="zf-C2H2"/>
    <property type="match status" value="5"/>
</dbReference>
<comment type="subcellular location">
    <subcellularLocation>
        <location evidence="2">Nucleus</location>
    </subcellularLocation>
</comment>
<keyword evidence="8" id="KW-0862">Zinc</keyword>
<feature type="signal peptide" evidence="16">
    <location>
        <begin position="1"/>
        <end position="25"/>
    </location>
</feature>
<dbReference type="InterPro" id="IPR010800">
    <property type="entry name" value="GRP"/>
</dbReference>
<dbReference type="FunFam" id="3.30.160.60:FF:001532">
    <property type="entry name" value="Zinc finger protein 483"/>
    <property type="match status" value="1"/>
</dbReference>
<dbReference type="FunFam" id="3.30.160.60:FF:000450">
    <property type="entry name" value="PR domain zinc finger protein 14"/>
    <property type="match status" value="1"/>
</dbReference>
<evidence type="ECO:0000256" key="11">
    <source>
        <dbReference type="ARBA" id="ARBA00023125"/>
    </source>
</evidence>
<evidence type="ECO:0000256" key="10">
    <source>
        <dbReference type="ARBA" id="ARBA00023015"/>
    </source>
</evidence>
<keyword evidence="7 14" id="KW-0863">Zinc-finger</keyword>